<dbReference type="RefSeq" id="WP_141377349.1">
    <property type="nucleotide sequence ID" value="NZ_BAPL01000010.1"/>
</dbReference>
<protein>
    <submittedName>
        <fullName evidence="2">Uncharacterized protein</fullName>
    </submittedName>
</protein>
<dbReference type="OrthoDB" id="9812459at2"/>
<dbReference type="InterPro" id="IPR041374">
    <property type="entry name" value="BaeRF_family12"/>
</dbReference>
<organism evidence="2 3">
    <name type="scientific">Acetobacter peroxydans</name>
    <dbReference type="NCBI Taxonomy" id="104098"/>
    <lineage>
        <taxon>Bacteria</taxon>
        <taxon>Pseudomonadati</taxon>
        <taxon>Pseudomonadota</taxon>
        <taxon>Alphaproteobacteria</taxon>
        <taxon>Acetobacterales</taxon>
        <taxon>Acetobacteraceae</taxon>
        <taxon>Acetobacter</taxon>
    </lineage>
</organism>
<accession>A0A4Y3TTH9</accession>
<evidence type="ECO:0000313" key="2">
    <source>
        <dbReference type="EMBL" id="GEB86311.1"/>
    </source>
</evidence>
<sequence length="138" mass="14728">MTEARDGQVVYVVADGGKVRFLHDHQGSMHDVQVSDSHDHTGTPGQMPAGASPSDTRKDAFARSVAEHMNAQVAHDGANVAGFVLAAPAHILHEIREHLSAPAAARVIKVLSKDLINIPAHDIRDHFDIPATGWVLPG</sequence>
<dbReference type="AlphaFoldDB" id="A0A4Y3TTH9"/>
<reference evidence="2 3" key="1">
    <citation type="submission" date="2019-06" db="EMBL/GenBank/DDBJ databases">
        <title>Whole genome shotgun sequence of Acetobacter peroxydans NBRC 13755.</title>
        <authorList>
            <person name="Hosoyama A."/>
            <person name="Uohara A."/>
            <person name="Ohji S."/>
            <person name="Ichikawa N."/>
        </authorList>
    </citation>
    <scope>NUCLEOTIDE SEQUENCE [LARGE SCALE GENOMIC DNA]</scope>
    <source>
        <strain evidence="2 3">NBRC 13755</strain>
    </source>
</reference>
<evidence type="ECO:0000256" key="1">
    <source>
        <dbReference type="SAM" id="MobiDB-lite"/>
    </source>
</evidence>
<dbReference type="EMBL" id="BJMV01000012">
    <property type="protein sequence ID" value="GEB86311.1"/>
    <property type="molecule type" value="Genomic_DNA"/>
</dbReference>
<gene>
    <name evidence="2" type="ORF">APE01nite_21080</name>
</gene>
<dbReference type="Pfam" id="PF18856">
    <property type="entry name" value="baeRF_family12"/>
    <property type="match status" value="1"/>
</dbReference>
<keyword evidence="3" id="KW-1185">Reference proteome</keyword>
<evidence type="ECO:0000313" key="3">
    <source>
        <dbReference type="Proteomes" id="UP000317730"/>
    </source>
</evidence>
<name>A0A4Y3TTH9_9PROT</name>
<feature type="region of interest" description="Disordered" evidence="1">
    <location>
        <begin position="30"/>
        <end position="57"/>
    </location>
</feature>
<dbReference type="Proteomes" id="UP000317730">
    <property type="component" value="Unassembled WGS sequence"/>
</dbReference>
<comment type="caution">
    <text evidence="2">The sequence shown here is derived from an EMBL/GenBank/DDBJ whole genome shotgun (WGS) entry which is preliminary data.</text>
</comment>
<proteinExistence type="predicted"/>